<keyword evidence="2 3" id="KW-0690">Ribosome biogenesis</keyword>
<dbReference type="RefSeq" id="WP_025901594.1">
    <property type="nucleotide sequence ID" value="NZ_ATMJ01000015.1"/>
</dbReference>
<comment type="similarity">
    <text evidence="3">Belongs to the YihI family.</text>
</comment>
<dbReference type="HAMAP" id="MF_01058">
    <property type="entry name" value="GAP_YihI"/>
    <property type="match status" value="1"/>
</dbReference>
<evidence type="ECO:0000256" key="2">
    <source>
        <dbReference type="ARBA" id="ARBA00022517"/>
    </source>
</evidence>
<evidence type="ECO:0000313" key="5">
    <source>
        <dbReference type="EMBL" id="KFD22352.1"/>
    </source>
</evidence>
<organism evidence="5 6">
    <name type="scientific">Tatumella ptyseos ATCC 33301</name>
    <dbReference type="NCBI Taxonomy" id="1005995"/>
    <lineage>
        <taxon>Bacteria</taxon>
        <taxon>Pseudomonadati</taxon>
        <taxon>Pseudomonadota</taxon>
        <taxon>Gammaproteobacteria</taxon>
        <taxon>Enterobacterales</taxon>
        <taxon>Erwiniaceae</taxon>
        <taxon>Tatumella</taxon>
    </lineage>
</organism>
<dbReference type="Pfam" id="PF04220">
    <property type="entry name" value="YihI"/>
    <property type="match status" value="1"/>
</dbReference>
<dbReference type="GO" id="GO:0005096">
    <property type="term" value="F:GTPase activator activity"/>
    <property type="evidence" value="ECO:0007669"/>
    <property type="project" value="UniProtKB-KW"/>
</dbReference>
<feature type="compositionally biased region" description="Acidic residues" evidence="4">
    <location>
        <begin position="148"/>
        <end position="161"/>
    </location>
</feature>
<dbReference type="eggNOG" id="COG3078">
    <property type="taxonomic scope" value="Bacteria"/>
</dbReference>
<comment type="subunit">
    <text evidence="3">Interacts with Der.</text>
</comment>
<feature type="region of interest" description="Disordered" evidence="4">
    <location>
        <begin position="1"/>
        <end position="71"/>
    </location>
</feature>
<evidence type="ECO:0000256" key="1">
    <source>
        <dbReference type="ARBA" id="ARBA00022468"/>
    </source>
</evidence>
<dbReference type="OrthoDB" id="5677577at2"/>
<dbReference type="EMBL" id="JMPR01000008">
    <property type="protein sequence ID" value="KFD22352.1"/>
    <property type="molecule type" value="Genomic_DNA"/>
</dbReference>
<dbReference type="AlphaFoldDB" id="A0A085JPF6"/>
<comment type="caution">
    <text evidence="5">The sequence shown here is derived from an EMBL/GenBank/DDBJ whole genome shotgun (WGS) entry which is preliminary data.</text>
</comment>
<name>A0A085JPF6_9GAMM</name>
<keyword evidence="1 3" id="KW-0343">GTPase activation</keyword>
<dbReference type="InterPro" id="IPR007336">
    <property type="entry name" value="YihI"/>
</dbReference>
<accession>A0A085JPF6</accession>
<evidence type="ECO:0000256" key="3">
    <source>
        <dbReference type="HAMAP-Rule" id="MF_01058"/>
    </source>
</evidence>
<dbReference type="Proteomes" id="UP000028602">
    <property type="component" value="Unassembled WGS sequence"/>
</dbReference>
<evidence type="ECO:0000256" key="4">
    <source>
        <dbReference type="SAM" id="MobiDB-lite"/>
    </source>
</evidence>
<dbReference type="NCBIfam" id="NF003560">
    <property type="entry name" value="PRK05244.1-1"/>
    <property type="match status" value="1"/>
</dbReference>
<evidence type="ECO:0000313" key="6">
    <source>
        <dbReference type="Proteomes" id="UP000028602"/>
    </source>
</evidence>
<proteinExistence type="inferred from homology"/>
<comment type="function">
    <text evidence="3">A GTPase-activating protein (GAP) that modifies Der/EngA GTPase function. May play a role in ribosome biogenesis.</text>
</comment>
<gene>
    <name evidence="3 5" type="primary">yihI</name>
    <name evidence="5" type="ORF">GTPT_0526</name>
</gene>
<feature type="region of interest" description="Disordered" evidence="4">
    <location>
        <begin position="148"/>
        <end position="170"/>
    </location>
</feature>
<feature type="compositionally biased region" description="Basic and acidic residues" evidence="4">
    <location>
        <begin position="51"/>
        <end position="61"/>
    </location>
</feature>
<reference evidence="5 6" key="1">
    <citation type="submission" date="2014-05" db="EMBL/GenBank/DDBJ databases">
        <title>ATOL: Assembling a taxonomically balanced genome-scale reconstruction of the evolutionary history of the Enterobacteriaceae.</title>
        <authorList>
            <person name="Plunkett G.III."/>
            <person name="Neeno-Eckwall E.C."/>
            <person name="Glasner J.D."/>
            <person name="Perna N.T."/>
        </authorList>
    </citation>
    <scope>NUCLEOTIDE SEQUENCE [LARGE SCALE GENOMIC DNA]</scope>
    <source>
        <strain evidence="5 6">ATCC 33301</strain>
    </source>
</reference>
<dbReference type="GO" id="GO:0042254">
    <property type="term" value="P:ribosome biogenesis"/>
    <property type="evidence" value="ECO:0007669"/>
    <property type="project" value="UniProtKB-KW"/>
</dbReference>
<keyword evidence="6" id="KW-1185">Reference proteome</keyword>
<protein>
    <recommendedName>
        <fullName evidence="3">Der GTPase-activating protein YihI</fullName>
    </recommendedName>
</protein>
<sequence>MKQPAKAPRGKSAPQRKTRAELNMEGRDRQRQKKQKGLTAGNRANPANDQGKGKGKDKALNDPRLGSKKPVPLVAEGAVAAKPVVKRREAAPALSAREELAALESNERLDTLLDQLENGVKLSAEEQTWLDTTLDRIEVLMEKLGIDLDEDSETQDPEAEEDMYRLLKGN</sequence>
<feature type="compositionally biased region" description="Basic and acidic residues" evidence="4">
    <location>
        <begin position="18"/>
        <end position="29"/>
    </location>
</feature>